<comment type="subcellular location">
    <subcellularLocation>
        <location evidence="1">Membrane</location>
        <topology evidence="1">Multi-pass membrane protein</topology>
    </subcellularLocation>
</comment>
<dbReference type="GO" id="GO:0005886">
    <property type="term" value="C:plasma membrane"/>
    <property type="evidence" value="ECO:0007669"/>
    <property type="project" value="TreeGrafter"/>
</dbReference>
<feature type="transmembrane region" description="Helical" evidence="5">
    <location>
        <begin position="92"/>
        <end position="122"/>
    </location>
</feature>
<dbReference type="Pfam" id="PF04479">
    <property type="entry name" value="RTA1"/>
    <property type="match status" value="1"/>
</dbReference>
<evidence type="ECO:0000256" key="4">
    <source>
        <dbReference type="ARBA" id="ARBA00023136"/>
    </source>
</evidence>
<sequence length="362" mass="39812">MASNDTFIPTYSSCDELSDLCPVEATIYGAKLSSGAAYFFGIAFAVCLLIQIYFGCRARTWSYLVWLGLGTAFEVAGYWARTRLADNPWSFSAFAINFLTILLAPTLVAAAISVTFKSLVIWYGQQWSLLRPSLYPWVFVGTDFFSIFIQVIGGGATAASAAGEGNETIASLGEKLVIGGVVFQVVNMLVCGSLMLIYTARRKKALKNGPALLENQAPEPEVLNADGTRLGVATSRAAATEKEAKRVRIFVYCLVVAYIAIIIRCAYRITEQIPSISFEVLRNEPLFLGLDGAMILISIGLVSVVHPYKFFPFLGASKEQKKYQQSGGFQMMPMQQQNAGFMPPQVYRQQQYKQQGYPTSDQ</sequence>
<keyword evidence="3 5" id="KW-1133">Transmembrane helix</keyword>
<dbReference type="EMBL" id="JAEMWZ010000127">
    <property type="protein sequence ID" value="KAG7134949.1"/>
    <property type="molecule type" value="Genomic_DNA"/>
</dbReference>
<dbReference type="PANTHER" id="PTHR31465:SF8">
    <property type="entry name" value="DOMAIN PROTEIN, PUTATIVE (AFU_ORTHOLOGUE AFUA_6G14140)-RELATED"/>
    <property type="match status" value="1"/>
</dbReference>
<feature type="transmembrane region" description="Helical" evidence="5">
    <location>
        <begin position="289"/>
        <end position="311"/>
    </location>
</feature>
<dbReference type="Proteomes" id="UP000045706">
    <property type="component" value="Unassembled WGS sequence"/>
</dbReference>
<dbReference type="Proteomes" id="UP000044602">
    <property type="component" value="Unassembled WGS sequence"/>
</dbReference>
<evidence type="ECO:0000256" key="3">
    <source>
        <dbReference type="ARBA" id="ARBA00022989"/>
    </source>
</evidence>
<gene>
    <name evidence="7" type="ORF">BN1708_016261</name>
    <name evidence="6" type="ORF">BN1723_003843</name>
    <name evidence="8" type="ORF">HYQ45_007140</name>
</gene>
<evidence type="ECO:0000313" key="9">
    <source>
        <dbReference type="Proteomes" id="UP000044602"/>
    </source>
</evidence>
<dbReference type="EMBL" id="CVQI01024446">
    <property type="protein sequence ID" value="CRK32174.1"/>
    <property type="molecule type" value="Genomic_DNA"/>
</dbReference>
<protein>
    <submittedName>
        <fullName evidence="8">Efflux pump himE like protein</fullName>
    </submittedName>
</protein>
<keyword evidence="2 5" id="KW-0812">Transmembrane</keyword>
<feature type="transmembrane region" description="Helical" evidence="5">
    <location>
        <begin position="176"/>
        <end position="198"/>
    </location>
</feature>
<feature type="transmembrane region" description="Helical" evidence="5">
    <location>
        <begin position="134"/>
        <end position="156"/>
    </location>
</feature>
<organism evidence="6 10">
    <name type="scientific">Verticillium longisporum</name>
    <name type="common">Verticillium dahliae var. longisporum</name>
    <dbReference type="NCBI Taxonomy" id="100787"/>
    <lineage>
        <taxon>Eukaryota</taxon>
        <taxon>Fungi</taxon>
        <taxon>Dikarya</taxon>
        <taxon>Ascomycota</taxon>
        <taxon>Pezizomycotina</taxon>
        <taxon>Sordariomycetes</taxon>
        <taxon>Hypocreomycetidae</taxon>
        <taxon>Glomerellales</taxon>
        <taxon>Plectosphaerellaceae</taxon>
        <taxon>Verticillium</taxon>
    </lineage>
</organism>
<accession>A0A0G4MCZ9</accession>
<name>A0A0G4MCZ9_VERLO</name>
<evidence type="ECO:0000256" key="1">
    <source>
        <dbReference type="ARBA" id="ARBA00004141"/>
    </source>
</evidence>
<reference evidence="8" key="2">
    <citation type="journal article" date="2021" name="Mol. Plant Pathol.">
        <title>A 20-kb lineage-specific genomic region tames virulence in pathogenic amphidiploid Verticillium longisporum.</title>
        <authorList>
            <person name="Harting R."/>
            <person name="Starke J."/>
            <person name="Kusch H."/>
            <person name="Poggeler S."/>
            <person name="Maurus I."/>
            <person name="Schluter R."/>
            <person name="Landesfeind M."/>
            <person name="Bulla I."/>
            <person name="Nowrousian M."/>
            <person name="de Jonge R."/>
            <person name="Stahlhut G."/>
            <person name="Hoff K.J."/>
            <person name="Asshauer K.P."/>
            <person name="Thurmer A."/>
            <person name="Stanke M."/>
            <person name="Daniel R."/>
            <person name="Morgenstern B."/>
            <person name="Thomma B.P.H.J."/>
            <person name="Kronstad J.W."/>
            <person name="Braus-Stromeyer S.A."/>
            <person name="Braus G.H."/>
        </authorList>
    </citation>
    <scope>NUCLEOTIDE SEQUENCE</scope>
    <source>
        <strain evidence="8">Vl32</strain>
    </source>
</reference>
<keyword evidence="4 5" id="KW-0472">Membrane</keyword>
<keyword evidence="9" id="KW-1185">Reference proteome</keyword>
<evidence type="ECO:0000313" key="8">
    <source>
        <dbReference type="EMBL" id="KAG7134949.1"/>
    </source>
</evidence>
<dbReference type="PANTHER" id="PTHR31465">
    <property type="entry name" value="PROTEIN RTA1-RELATED"/>
    <property type="match status" value="1"/>
</dbReference>
<evidence type="ECO:0000313" key="7">
    <source>
        <dbReference type="EMBL" id="CRK33645.1"/>
    </source>
</evidence>
<reference evidence="9 10" key="1">
    <citation type="submission" date="2015-05" db="EMBL/GenBank/DDBJ databases">
        <authorList>
            <person name="Fogelqvist Johan"/>
        </authorList>
    </citation>
    <scope>NUCLEOTIDE SEQUENCE [LARGE SCALE GENOMIC DNA]</scope>
    <source>
        <strain evidence="7">VL1</strain>
        <strain evidence="6">VL2</strain>
    </source>
</reference>
<evidence type="ECO:0000313" key="10">
    <source>
        <dbReference type="Proteomes" id="UP000045706"/>
    </source>
</evidence>
<dbReference type="Proteomes" id="UP000689129">
    <property type="component" value="Unassembled WGS sequence"/>
</dbReference>
<evidence type="ECO:0000256" key="2">
    <source>
        <dbReference type="ARBA" id="ARBA00022692"/>
    </source>
</evidence>
<feature type="transmembrane region" description="Helical" evidence="5">
    <location>
        <begin position="61"/>
        <end position="80"/>
    </location>
</feature>
<dbReference type="AlphaFoldDB" id="A0A0G4MCZ9"/>
<dbReference type="EMBL" id="CVQH01022551">
    <property type="protein sequence ID" value="CRK33645.1"/>
    <property type="molecule type" value="Genomic_DNA"/>
</dbReference>
<dbReference type="OrthoDB" id="4521223at2759"/>
<feature type="transmembrane region" description="Helical" evidence="5">
    <location>
        <begin position="36"/>
        <end position="54"/>
    </location>
</feature>
<evidence type="ECO:0000313" key="6">
    <source>
        <dbReference type="EMBL" id="CRK32174.1"/>
    </source>
</evidence>
<evidence type="ECO:0000256" key="5">
    <source>
        <dbReference type="SAM" id="Phobius"/>
    </source>
</evidence>
<dbReference type="GO" id="GO:0000324">
    <property type="term" value="C:fungal-type vacuole"/>
    <property type="evidence" value="ECO:0007669"/>
    <property type="project" value="TreeGrafter"/>
</dbReference>
<proteinExistence type="predicted"/>
<feature type="transmembrane region" description="Helical" evidence="5">
    <location>
        <begin position="249"/>
        <end position="269"/>
    </location>
</feature>
<dbReference type="InterPro" id="IPR007568">
    <property type="entry name" value="RTA1"/>
</dbReference>